<proteinExistence type="predicted"/>
<comment type="caution">
    <text evidence="1">The sequence shown here is derived from an EMBL/GenBank/DDBJ whole genome shotgun (WGS) entry which is preliminary data.</text>
</comment>
<evidence type="ECO:0000313" key="2">
    <source>
        <dbReference type="Proteomes" id="UP001064048"/>
    </source>
</evidence>
<protein>
    <submittedName>
        <fullName evidence="1">Uncharacterized protein</fullName>
    </submittedName>
</protein>
<dbReference type="EMBL" id="CM046118">
    <property type="protein sequence ID" value="KAI8438350.1"/>
    <property type="molecule type" value="Genomic_DNA"/>
</dbReference>
<keyword evidence="2" id="KW-1185">Reference proteome</keyword>
<dbReference type="Proteomes" id="UP001064048">
    <property type="component" value="Chromosome 18"/>
</dbReference>
<accession>A0ACC0KQ00</accession>
<gene>
    <name evidence="1" type="ORF">MSG28_010916</name>
</gene>
<sequence>MKNNVLRPTVDDQEKKISVICLGPKGSGKTTLLKKLEEAEGIDNTYSPVPTIGTNIYDIHYLNKHGKKQTLSIREVGGEMASLWSNYLEGVEKVLFVVDTSNLCQISAAAVMFYTLLADPCLQDAKFILVLSKMDLAYRQMRNEALLMLQSRRLRAELKRPPVILETAPLTGEGLAALRACLTNQKLKPTI</sequence>
<organism evidence="1 2">
    <name type="scientific">Choristoneura fumiferana</name>
    <name type="common">Spruce budworm moth</name>
    <name type="synonym">Archips fumiferana</name>
    <dbReference type="NCBI Taxonomy" id="7141"/>
    <lineage>
        <taxon>Eukaryota</taxon>
        <taxon>Metazoa</taxon>
        <taxon>Ecdysozoa</taxon>
        <taxon>Arthropoda</taxon>
        <taxon>Hexapoda</taxon>
        <taxon>Insecta</taxon>
        <taxon>Pterygota</taxon>
        <taxon>Neoptera</taxon>
        <taxon>Endopterygota</taxon>
        <taxon>Lepidoptera</taxon>
        <taxon>Glossata</taxon>
        <taxon>Ditrysia</taxon>
        <taxon>Tortricoidea</taxon>
        <taxon>Tortricidae</taxon>
        <taxon>Tortricinae</taxon>
        <taxon>Choristoneura</taxon>
    </lineage>
</organism>
<evidence type="ECO:0000313" key="1">
    <source>
        <dbReference type="EMBL" id="KAI8438350.1"/>
    </source>
</evidence>
<name>A0ACC0KQ00_CHOFU</name>
<reference evidence="1 2" key="1">
    <citation type="journal article" date="2022" name="Genome Biol. Evol.">
        <title>The Spruce Budworm Genome: Reconstructing the Evolutionary History of Antifreeze Proteins.</title>
        <authorList>
            <person name="Beliveau C."/>
            <person name="Gagne P."/>
            <person name="Picq S."/>
            <person name="Vernygora O."/>
            <person name="Keeling C.I."/>
            <person name="Pinkney K."/>
            <person name="Doucet D."/>
            <person name="Wen F."/>
            <person name="Johnston J.S."/>
            <person name="Maaroufi H."/>
            <person name="Boyle B."/>
            <person name="Laroche J."/>
            <person name="Dewar K."/>
            <person name="Juretic N."/>
            <person name="Blackburn G."/>
            <person name="Nisole A."/>
            <person name="Brunet B."/>
            <person name="Brandao M."/>
            <person name="Lumley L."/>
            <person name="Duan J."/>
            <person name="Quan G."/>
            <person name="Lucarotti C.J."/>
            <person name="Roe A.D."/>
            <person name="Sperling F.A.H."/>
            <person name="Levesque R.C."/>
            <person name="Cusson M."/>
        </authorList>
    </citation>
    <scope>NUCLEOTIDE SEQUENCE [LARGE SCALE GENOMIC DNA]</scope>
    <source>
        <strain evidence="1">Glfc:IPQL:Cfum</strain>
    </source>
</reference>